<keyword evidence="1" id="KW-0472">Membrane</keyword>
<dbReference type="RefSeq" id="WP_048176389.1">
    <property type="nucleotide sequence ID" value="NZ_CP008746.1"/>
</dbReference>
<evidence type="ECO:0008006" key="4">
    <source>
        <dbReference type="Google" id="ProtNLM"/>
    </source>
</evidence>
<gene>
    <name evidence="2" type="ORF">MCM1_1318</name>
</gene>
<name>A0A0G3CCD7_METBA</name>
<dbReference type="Proteomes" id="UP000035331">
    <property type="component" value="Chromosome"/>
</dbReference>
<proteinExistence type="predicted"/>
<evidence type="ECO:0000256" key="1">
    <source>
        <dbReference type="SAM" id="Phobius"/>
    </source>
</evidence>
<sequence>MATLTVLEFDTADSAQKALHVVEDLSKRQLINLHDAAIVTWPEGKKKPKTEQLHNLAGVGALSGAFWGMLFGLIFFVPILGIVVGAAMGALAGSMSHVGISDDFIKSVRSKVTEGTSALFLMTSDAVEDRVADAMKQFKFEVIATNLSAKEEKKLHETFVEEEAAPAR</sequence>
<feature type="transmembrane region" description="Helical" evidence="1">
    <location>
        <begin position="65"/>
        <end position="91"/>
    </location>
</feature>
<dbReference type="PATRIC" id="fig|796385.3.peg.1655"/>
<organism evidence="2 3">
    <name type="scientific">Methanosarcina barkeri CM1</name>
    <dbReference type="NCBI Taxonomy" id="796385"/>
    <lineage>
        <taxon>Archaea</taxon>
        <taxon>Methanobacteriati</taxon>
        <taxon>Methanobacteriota</taxon>
        <taxon>Stenosarchaea group</taxon>
        <taxon>Methanomicrobia</taxon>
        <taxon>Methanosarcinales</taxon>
        <taxon>Methanosarcinaceae</taxon>
        <taxon>Methanosarcina</taxon>
    </lineage>
</organism>
<protein>
    <recommendedName>
        <fullName evidence="4">DUF1269 domain-containing protein</fullName>
    </recommendedName>
</protein>
<dbReference type="AlphaFoldDB" id="A0A0G3CCD7"/>
<keyword evidence="1" id="KW-0812">Transmembrane</keyword>
<dbReference type="InterPro" id="IPR009200">
    <property type="entry name" value="DUF1269_membrane"/>
</dbReference>
<accession>A0A0G3CCD7</accession>
<keyword evidence="1" id="KW-1133">Transmembrane helix</keyword>
<reference evidence="2 3" key="2">
    <citation type="journal article" date="2015" name="Stand. Genomic Sci.">
        <title>The complete genome sequence of the rumen methanogen Methanosarcina barkeri CM1.</title>
        <authorList>
            <person name="Lambie S.C."/>
            <person name="Kelly W.J."/>
            <person name="Leahy S.C."/>
            <person name="Li D."/>
            <person name="Reilly K."/>
            <person name="McAllister T.A."/>
            <person name="Valle E.R."/>
            <person name="Attwood G.T."/>
            <person name="Altermann E."/>
        </authorList>
    </citation>
    <scope>NUCLEOTIDE SEQUENCE [LARGE SCALE GENOMIC DNA]</scope>
    <source>
        <strain evidence="2 3">CM1</strain>
    </source>
</reference>
<dbReference type="Pfam" id="PF06897">
    <property type="entry name" value="DUF1269"/>
    <property type="match status" value="1"/>
</dbReference>
<evidence type="ECO:0000313" key="2">
    <source>
        <dbReference type="EMBL" id="AKJ38370.1"/>
    </source>
</evidence>
<dbReference type="GeneID" id="24885004"/>
<reference evidence="3" key="1">
    <citation type="submission" date="2014-06" db="EMBL/GenBank/DDBJ databases">
        <title>The complete genome sequence of Methanosarcina barkeri CM1.</title>
        <authorList>
            <consortium name="Pastoral Greenhouse Gas Research Consortium"/>
            <person name="Lambie S.C."/>
            <person name="Leahy S.C."/>
            <person name="Kelly W.J."/>
            <person name="Li D."/>
            <person name="Reilly K."/>
            <person name="Attwood G.T."/>
            <person name="Altermann E."/>
        </authorList>
    </citation>
    <scope>NUCLEOTIDE SEQUENCE [LARGE SCALE GENOMIC DNA]</scope>
    <source>
        <strain evidence="3">CM1</strain>
    </source>
</reference>
<evidence type="ECO:0000313" key="3">
    <source>
        <dbReference type="Proteomes" id="UP000035331"/>
    </source>
</evidence>
<dbReference type="EMBL" id="CP008746">
    <property type="protein sequence ID" value="AKJ38370.1"/>
    <property type="molecule type" value="Genomic_DNA"/>
</dbReference>